<organism evidence="3 4">
    <name type="scientific">Ktedonospora formicarum</name>
    <dbReference type="NCBI Taxonomy" id="2778364"/>
    <lineage>
        <taxon>Bacteria</taxon>
        <taxon>Bacillati</taxon>
        <taxon>Chloroflexota</taxon>
        <taxon>Ktedonobacteria</taxon>
        <taxon>Ktedonobacterales</taxon>
        <taxon>Ktedonobacteraceae</taxon>
        <taxon>Ktedonospora</taxon>
    </lineage>
</organism>
<name>A0A8J3IE63_9CHLR</name>
<keyword evidence="4" id="KW-1185">Reference proteome</keyword>
<evidence type="ECO:0000313" key="2">
    <source>
        <dbReference type="EMBL" id="GHO51500.1"/>
    </source>
</evidence>
<gene>
    <name evidence="2" type="ORF">KSX_96630</name>
    <name evidence="3" type="ORF">KSX_96880</name>
</gene>
<feature type="region of interest" description="Disordered" evidence="1">
    <location>
        <begin position="1"/>
        <end position="30"/>
    </location>
</feature>
<evidence type="ECO:0000313" key="3">
    <source>
        <dbReference type="EMBL" id="GHO51525.1"/>
    </source>
</evidence>
<dbReference type="EMBL" id="BNJF01000014">
    <property type="protein sequence ID" value="GHO51500.1"/>
    <property type="molecule type" value="Genomic_DNA"/>
</dbReference>
<evidence type="ECO:0000313" key="4">
    <source>
        <dbReference type="Proteomes" id="UP000612362"/>
    </source>
</evidence>
<proteinExistence type="predicted"/>
<dbReference type="RefSeq" id="WP_220200402.1">
    <property type="nucleotide sequence ID" value="NZ_BNJF01000014.1"/>
</dbReference>
<reference evidence="3" key="1">
    <citation type="submission" date="2020-10" db="EMBL/GenBank/DDBJ databases">
        <title>Taxonomic study of unclassified bacteria belonging to the class Ktedonobacteria.</title>
        <authorList>
            <person name="Yabe S."/>
            <person name="Wang C.M."/>
            <person name="Zheng Y."/>
            <person name="Sakai Y."/>
            <person name="Cavaletti L."/>
            <person name="Monciardini P."/>
            <person name="Donadio S."/>
        </authorList>
    </citation>
    <scope>NUCLEOTIDE SEQUENCE</scope>
    <source>
        <strain evidence="3">SOSP1-1</strain>
    </source>
</reference>
<evidence type="ECO:0000256" key="1">
    <source>
        <dbReference type="SAM" id="MobiDB-lite"/>
    </source>
</evidence>
<sequence>MANQPTGNPYYPVDKNGNQSPTPAYMPDSRQVDLQQSQLAANAAKAQEAARKARQVGPKVKYTKRGW</sequence>
<protein>
    <submittedName>
        <fullName evidence="3">Uncharacterized protein</fullName>
    </submittedName>
</protein>
<dbReference type="AlphaFoldDB" id="A0A8J3IE63"/>
<accession>A0A8J3IE63</accession>
<comment type="caution">
    <text evidence="3">The sequence shown here is derived from an EMBL/GenBank/DDBJ whole genome shotgun (WGS) entry which is preliminary data.</text>
</comment>
<dbReference type="Proteomes" id="UP000612362">
    <property type="component" value="Unassembled WGS sequence"/>
</dbReference>
<dbReference type="EMBL" id="BNJF01000014">
    <property type="protein sequence ID" value="GHO51525.1"/>
    <property type="molecule type" value="Genomic_DNA"/>
</dbReference>